<dbReference type="InterPro" id="IPR002481">
    <property type="entry name" value="FUR"/>
</dbReference>
<dbReference type="CDD" id="cd07153">
    <property type="entry name" value="Fur_like"/>
    <property type="match status" value="1"/>
</dbReference>
<evidence type="ECO:0000313" key="2">
    <source>
        <dbReference type="Proteomes" id="UP001575105"/>
    </source>
</evidence>
<organism evidence="1 2">
    <name type="scientific">Natronomicrosphaera hydrolytica</name>
    <dbReference type="NCBI Taxonomy" id="3242702"/>
    <lineage>
        <taxon>Bacteria</taxon>
        <taxon>Pseudomonadati</taxon>
        <taxon>Planctomycetota</taxon>
        <taxon>Phycisphaerae</taxon>
        <taxon>Phycisphaerales</taxon>
        <taxon>Phycisphaeraceae</taxon>
        <taxon>Natronomicrosphaera</taxon>
    </lineage>
</organism>
<sequence>MFDHEPDNHIEVLFSAHNLRCTRQRKAIYAALEATREHPTADDLFRDVGREIPGMSLATVYNTLEAFCRSGLVQKLPGAGLNGSARYDAVRDDHLHLRCRHSGAVADVPESLGDALLRHLPREALTEIEHKLGFRIEQIQVELVGEFEGPRRSASDS</sequence>
<dbReference type="SUPFAM" id="SSF46785">
    <property type="entry name" value="Winged helix' DNA-binding domain"/>
    <property type="match status" value="1"/>
</dbReference>
<comment type="caution">
    <text evidence="1">The sequence shown here is derived from an EMBL/GenBank/DDBJ whole genome shotgun (WGS) entry which is preliminary data.</text>
</comment>
<accession>A0ABV4TZZ6</accession>
<dbReference type="InterPro" id="IPR036390">
    <property type="entry name" value="WH_DNA-bd_sf"/>
</dbReference>
<dbReference type="Pfam" id="PF01475">
    <property type="entry name" value="FUR"/>
    <property type="match status" value="1"/>
</dbReference>
<keyword evidence="2" id="KW-1185">Reference proteome</keyword>
<name>A0ABV4TZZ6_9BACT</name>
<dbReference type="RefSeq" id="WP_425343840.1">
    <property type="nucleotide sequence ID" value="NZ_JBGUBD010000001.1"/>
</dbReference>
<dbReference type="InterPro" id="IPR036388">
    <property type="entry name" value="WH-like_DNA-bd_sf"/>
</dbReference>
<gene>
    <name evidence="1" type="ORF">ACERK3_01280</name>
</gene>
<dbReference type="Proteomes" id="UP001575105">
    <property type="component" value="Unassembled WGS sequence"/>
</dbReference>
<proteinExistence type="predicted"/>
<dbReference type="PANTHER" id="PTHR33202">
    <property type="entry name" value="ZINC UPTAKE REGULATION PROTEIN"/>
    <property type="match status" value="1"/>
</dbReference>
<protein>
    <submittedName>
        <fullName evidence="1">Fur family transcriptional regulator</fullName>
    </submittedName>
</protein>
<dbReference type="Gene3D" id="1.10.10.10">
    <property type="entry name" value="Winged helix-like DNA-binding domain superfamily/Winged helix DNA-binding domain"/>
    <property type="match status" value="1"/>
</dbReference>
<evidence type="ECO:0000313" key="1">
    <source>
        <dbReference type="EMBL" id="MFA9476915.1"/>
    </source>
</evidence>
<dbReference type="EMBL" id="JBGUBD010000001">
    <property type="protein sequence ID" value="MFA9476915.1"/>
    <property type="molecule type" value="Genomic_DNA"/>
</dbReference>
<dbReference type="PANTHER" id="PTHR33202:SF7">
    <property type="entry name" value="FERRIC UPTAKE REGULATION PROTEIN"/>
    <property type="match status" value="1"/>
</dbReference>
<reference evidence="1 2" key="1">
    <citation type="submission" date="2024-08" db="EMBL/GenBank/DDBJ databases">
        <title>Whole-genome sequencing of halo(alkali)philic microorganisms from hypersaline lakes.</title>
        <authorList>
            <person name="Sorokin D.Y."/>
            <person name="Merkel A.Y."/>
            <person name="Messina E."/>
            <person name="Yakimov M."/>
        </authorList>
    </citation>
    <scope>NUCLEOTIDE SEQUENCE [LARGE SCALE GENOMIC DNA]</scope>
    <source>
        <strain evidence="1 2">AB-hyl4</strain>
    </source>
</reference>